<protein>
    <submittedName>
        <fullName evidence="1">Uncharacterized protein</fullName>
    </submittedName>
</protein>
<evidence type="ECO:0000313" key="2">
    <source>
        <dbReference type="Proteomes" id="UP000708208"/>
    </source>
</evidence>
<keyword evidence="2" id="KW-1185">Reference proteome</keyword>
<gene>
    <name evidence="1" type="ORF">AFUS01_LOCUS41044</name>
</gene>
<proteinExistence type="predicted"/>
<sequence>FKGDGKEQCYKVPVPCEDVWEVQKGPVAFENICIRLPQFLLHSSIQSCLYKSHHENISLGPMLEGQMRMLELRACTLDQDIFLCIFLLSVESRVQGSQRLVGISEAELIENYFNRLKWKHHWRD</sequence>
<dbReference type="Proteomes" id="UP000708208">
    <property type="component" value="Unassembled WGS sequence"/>
</dbReference>
<evidence type="ECO:0000313" key="1">
    <source>
        <dbReference type="EMBL" id="CAG7831293.1"/>
    </source>
</evidence>
<accession>A0A8J2LGH6</accession>
<feature type="non-terminal residue" evidence="1">
    <location>
        <position position="1"/>
    </location>
</feature>
<comment type="caution">
    <text evidence="1">The sequence shown here is derived from an EMBL/GenBank/DDBJ whole genome shotgun (WGS) entry which is preliminary data.</text>
</comment>
<name>A0A8J2LGH6_9HEXA</name>
<dbReference type="AlphaFoldDB" id="A0A8J2LGH6"/>
<dbReference type="EMBL" id="CAJVCH010559813">
    <property type="protein sequence ID" value="CAG7831293.1"/>
    <property type="molecule type" value="Genomic_DNA"/>
</dbReference>
<reference evidence="1" key="1">
    <citation type="submission" date="2021-06" db="EMBL/GenBank/DDBJ databases">
        <authorList>
            <person name="Hodson N. C."/>
            <person name="Mongue J. A."/>
            <person name="Jaron S. K."/>
        </authorList>
    </citation>
    <scope>NUCLEOTIDE SEQUENCE</scope>
</reference>
<organism evidence="1 2">
    <name type="scientific">Allacma fusca</name>
    <dbReference type="NCBI Taxonomy" id="39272"/>
    <lineage>
        <taxon>Eukaryota</taxon>
        <taxon>Metazoa</taxon>
        <taxon>Ecdysozoa</taxon>
        <taxon>Arthropoda</taxon>
        <taxon>Hexapoda</taxon>
        <taxon>Collembola</taxon>
        <taxon>Symphypleona</taxon>
        <taxon>Sminthuridae</taxon>
        <taxon>Allacma</taxon>
    </lineage>
</organism>